<evidence type="ECO:0000313" key="1">
    <source>
        <dbReference type="EMBL" id="AUW93277.1"/>
    </source>
</evidence>
<dbReference type="EMBL" id="CP019454">
    <property type="protein sequence ID" value="AUW93277.1"/>
    <property type="molecule type" value="Genomic_DNA"/>
</dbReference>
<organism evidence="1 2">
    <name type="scientific">Sulfobacillus thermotolerans</name>
    <dbReference type="NCBI Taxonomy" id="338644"/>
    <lineage>
        <taxon>Bacteria</taxon>
        <taxon>Bacillati</taxon>
        <taxon>Bacillota</taxon>
        <taxon>Clostridia</taxon>
        <taxon>Eubacteriales</taxon>
        <taxon>Clostridiales Family XVII. Incertae Sedis</taxon>
        <taxon>Sulfobacillus</taxon>
    </lineage>
</organism>
<reference evidence="1 2" key="1">
    <citation type="journal article" date="2019" name="Sci. Rep.">
        <title>Sulfobacillus thermotolerans: new insights into resistance and metabolic capacities of acidophilic chemolithotrophs.</title>
        <authorList>
            <person name="Panyushkina A.E."/>
            <person name="Babenko V.V."/>
            <person name="Nikitina A.S."/>
            <person name="Selezneva O.V."/>
            <person name="Tsaplina I.A."/>
            <person name="Letarova M.A."/>
            <person name="Kostryukova E.S."/>
            <person name="Letarov A.V."/>
        </authorList>
    </citation>
    <scope>NUCLEOTIDE SEQUENCE [LARGE SCALE GENOMIC DNA]</scope>
    <source>
        <strain evidence="1 2">Kr1</strain>
    </source>
</reference>
<accession>A0ABM6RPG3</accession>
<gene>
    <name evidence="1" type="ORF">BXT84_04345</name>
</gene>
<dbReference type="Proteomes" id="UP000325292">
    <property type="component" value="Chromosome"/>
</dbReference>
<sequence>MAVTQSWRAASPELVEQMRQLLPHQVEDWATEWRQRNLPLQEFLRALWRFASMPRIRENERILYERVDAGLIILSLSVLPSDSSWAAAVRLMQRLLVMLGGDSIPEPRPSNVAGNLHDAWYQGHMDQAEARTVQLVRQAGIRGLLVQLMAPSAPATVPSMLPSLWRVSTRMVQRWSGQDLALGFRLATRAQASWVSNRHRLQVLTPESEQARYRTWNDTAYVVDLIREMRPMAALGDVLACYQPHLAGALLARIAQGAAGLSNRRLASLLVEVSAVTVATTPAMDADQVSRHLLAIMDWLHLSRYAPSETDERIAIWTAWGWFLAVALAFLSPDGAIAGAVPVEPIDDDCALWGALQTGNADEAVAQAWAFGDVAEVWHAIIDEAAVVAAPDTLRMVWAYKPWLSDAAFGVPLLPAVVRIMSQMRPALVIRGGV</sequence>
<protein>
    <submittedName>
        <fullName evidence="1">Uncharacterized protein</fullName>
    </submittedName>
</protein>
<name>A0ABM6RPG3_9FIRM</name>
<evidence type="ECO:0000313" key="2">
    <source>
        <dbReference type="Proteomes" id="UP000325292"/>
    </source>
</evidence>
<proteinExistence type="predicted"/>
<keyword evidence="2" id="KW-1185">Reference proteome</keyword>